<dbReference type="OrthoDB" id="2130750at2759"/>
<evidence type="ECO:0000313" key="2">
    <source>
        <dbReference type="EMBL" id="KAF5309495.1"/>
    </source>
</evidence>
<proteinExistence type="predicted"/>
<dbReference type="Proteomes" id="UP000567179">
    <property type="component" value="Unassembled WGS sequence"/>
</dbReference>
<feature type="region of interest" description="Disordered" evidence="1">
    <location>
        <begin position="1"/>
        <end position="32"/>
    </location>
</feature>
<organism evidence="2 3">
    <name type="scientific">Psilocybe cf. subviscida</name>
    <dbReference type="NCBI Taxonomy" id="2480587"/>
    <lineage>
        <taxon>Eukaryota</taxon>
        <taxon>Fungi</taxon>
        <taxon>Dikarya</taxon>
        <taxon>Basidiomycota</taxon>
        <taxon>Agaricomycotina</taxon>
        <taxon>Agaricomycetes</taxon>
        <taxon>Agaricomycetidae</taxon>
        <taxon>Agaricales</taxon>
        <taxon>Agaricineae</taxon>
        <taxon>Strophariaceae</taxon>
        <taxon>Psilocybe</taxon>
    </lineage>
</organism>
<protein>
    <submittedName>
        <fullName evidence="2">Uncharacterized protein</fullName>
    </submittedName>
</protein>
<dbReference type="AlphaFoldDB" id="A0A8H5ARG0"/>
<keyword evidence="3" id="KW-1185">Reference proteome</keyword>
<sequence length="146" mass="15805">MRAAHPARARVRTLPRGREPAARARRQTGAGEPVRRGLVHGRVRAILSPKMREVAVKGVGKRTTVGNVFSLLWAAEWGLEKVREAESRGTLTTGVANLAGGPGTDGWTDVVRECLLQARKGIDECLARESEACFGSLRVMGTILHD</sequence>
<evidence type="ECO:0000313" key="3">
    <source>
        <dbReference type="Proteomes" id="UP000567179"/>
    </source>
</evidence>
<reference evidence="2 3" key="1">
    <citation type="journal article" date="2020" name="ISME J.">
        <title>Uncovering the hidden diversity of litter-decomposition mechanisms in mushroom-forming fungi.</title>
        <authorList>
            <person name="Floudas D."/>
            <person name="Bentzer J."/>
            <person name="Ahren D."/>
            <person name="Johansson T."/>
            <person name="Persson P."/>
            <person name="Tunlid A."/>
        </authorList>
    </citation>
    <scope>NUCLEOTIDE SEQUENCE [LARGE SCALE GENOMIC DNA]</scope>
    <source>
        <strain evidence="2 3">CBS 101986</strain>
    </source>
</reference>
<name>A0A8H5ARG0_9AGAR</name>
<comment type="caution">
    <text evidence="2">The sequence shown here is derived from an EMBL/GenBank/DDBJ whole genome shotgun (WGS) entry which is preliminary data.</text>
</comment>
<gene>
    <name evidence="2" type="ORF">D9619_012498</name>
</gene>
<feature type="compositionally biased region" description="Basic residues" evidence="1">
    <location>
        <begin position="1"/>
        <end position="15"/>
    </location>
</feature>
<evidence type="ECO:0000256" key="1">
    <source>
        <dbReference type="SAM" id="MobiDB-lite"/>
    </source>
</evidence>
<accession>A0A8H5ARG0</accession>
<dbReference type="EMBL" id="JAACJJ010000059">
    <property type="protein sequence ID" value="KAF5309495.1"/>
    <property type="molecule type" value="Genomic_DNA"/>
</dbReference>